<dbReference type="EMBL" id="NZBU01000004">
    <property type="protein sequence ID" value="MAG21878.1"/>
    <property type="molecule type" value="Genomic_DNA"/>
</dbReference>
<feature type="transmembrane region" description="Helical" evidence="1">
    <location>
        <begin position="103"/>
        <end position="120"/>
    </location>
</feature>
<protein>
    <submittedName>
        <fullName evidence="2">Uncharacterized protein</fullName>
    </submittedName>
</protein>
<dbReference type="Proteomes" id="UP000226592">
    <property type="component" value="Unassembled WGS sequence"/>
</dbReference>
<accession>A0A2D6M0D2</accession>
<comment type="caution">
    <text evidence="2">The sequence shown here is derived from an EMBL/GenBank/DDBJ whole genome shotgun (WGS) entry which is preliminary data.</text>
</comment>
<name>A0A2D6M0D2_9ARCH</name>
<proteinExistence type="predicted"/>
<gene>
    <name evidence="2" type="ORF">CL943_01050</name>
</gene>
<evidence type="ECO:0000313" key="2">
    <source>
        <dbReference type="EMBL" id="MAG21878.1"/>
    </source>
</evidence>
<feature type="transmembrane region" description="Helical" evidence="1">
    <location>
        <begin position="20"/>
        <end position="43"/>
    </location>
</feature>
<evidence type="ECO:0000313" key="3">
    <source>
        <dbReference type="Proteomes" id="UP000226592"/>
    </source>
</evidence>
<sequence>MKKLVFLDALNALFQLDFGWFIWLLGANIHWAFIFAMTMVFFQKRKKHRLFYLGMLIILLWAFSDLMNILGWHISVEMQFWLISGNIALEATSDAKIFKRHKAWIGLGLFFALWVVFNLLM</sequence>
<keyword evidence="1" id="KW-0472">Membrane</keyword>
<keyword evidence="1" id="KW-1133">Transmembrane helix</keyword>
<evidence type="ECO:0000256" key="1">
    <source>
        <dbReference type="SAM" id="Phobius"/>
    </source>
</evidence>
<keyword evidence="1" id="KW-0812">Transmembrane</keyword>
<dbReference type="AlphaFoldDB" id="A0A2D6M0D2"/>
<feature type="transmembrane region" description="Helical" evidence="1">
    <location>
        <begin position="50"/>
        <end position="74"/>
    </location>
</feature>
<organism evidence="2 3">
    <name type="scientific">Candidatus Iainarchaeum sp</name>
    <dbReference type="NCBI Taxonomy" id="3101447"/>
    <lineage>
        <taxon>Archaea</taxon>
        <taxon>Candidatus Iainarchaeota</taxon>
        <taxon>Candidatus Iainarchaeia</taxon>
        <taxon>Candidatus Iainarchaeales</taxon>
        <taxon>Candidatus Iainarchaeaceae</taxon>
        <taxon>Candidatus Iainarchaeum</taxon>
    </lineage>
</organism>
<reference evidence="3" key="1">
    <citation type="submission" date="2017-09" db="EMBL/GenBank/DDBJ databases">
        <title>The Reconstruction of 2,631 Draft Metagenome-Assembled Genomes from the Global Oceans.</title>
        <authorList>
            <person name="Tully B.J."/>
            <person name="Graham E.D."/>
            <person name="Heidelberg J.F."/>
        </authorList>
    </citation>
    <scope>NUCLEOTIDE SEQUENCE [LARGE SCALE GENOMIC DNA]</scope>
</reference>